<comment type="caution">
    <text evidence="3">The sequence shown here is derived from an EMBL/GenBank/DDBJ whole genome shotgun (WGS) entry which is preliminary data.</text>
</comment>
<dbReference type="SUPFAM" id="SSF141371">
    <property type="entry name" value="PilZ domain-like"/>
    <property type="match status" value="1"/>
</dbReference>
<evidence type="ECO:0000313" key="3">
    <source>
        <dbReference type="EMBL" id="MEQ2557799.1"/>
    </source>
</evidence>
<evidence type="ECO:0000259" key="1">
    <source>
        <dbReference type="Pfam" id="PF07238"/>
    </source>
</evidence>
<organism evidence="3 4">
    <name type="scientific">Maccoyibacter intestinihominis</name>
    <dbReference type="NCBI Taxonomy" id="3133499"/>
    <lineage>
        <taxon>Bacteria</taxon>
        <taxon>Bacillati</taxon>
        <taxon>Bacillota</taxon>
        <taxon>Clostridia</taxon>
        <taxon>Lachnospirales</taxon>
        <taxon>Lachnospiraceae</taxon>
        <taxon>Maccoyibacter</taxon>
    </lineage>
</organism>
<reference evidence="3 4" key="1">
    <citation type="submission" date="2024-03" db="EMBL/GenBank/DDBJ databases">
        <title>Human intestinal bacterial collection.</title>
        <authorList>
            <person name="Pauvert C."/>
            <person name="Hitch T.C.A."/>
            <person name="Clavel T."/>
        </authorList>
    </citation>
    <scope>NUCLEOTIDE SEQUENCE [LARGE SCALE GENOMIC DNA]</scope>
    <source>
        <strain evidence="3 4">CLA-AA-H185</strain>
    </source>
</reference>
<protein>
    <submittedName>
        <fullName evidence="3">Flagellar brake domain-containing protein</fullName>
    </submittedName>
</protein>
<proteinExistence type="predicted"/>
<dbReference type="RefSeq" id="WP_353530831.1">
    <property type="nucleotide sequence ID" value="NZ_JBBMEX010000007.1"/>
</dbReference>
<feature type="domain" description="Type III secretion system flagellar brake protein YcgR PilZN" evidence="2">
    <location>
        <begin position="8"/>
        <end position="98"/>
    </location>
</feature>
<gene>
    <name evidence="3" type="ORF">WMO43_07945</name>
</gene>
<keyword evidence="3" id="KW-0966">Cell projection</keyword>
<dbReference type="InterPro" id="IPR009875">
    <property type="entry name" value="PilZ_domain"/>
</dbReference>
<name>A0ABV1HDM5_9FIRM</name>
<dbReference type="Gene3D" id="2.40.10.220">
    <property type="entry name" value="predicted glycosyltransferase like domains"/>
    <property type="match status" value="1"/>
</dbReference>
<keyword evidence="3" id="KW-0282">Flagellum</keyword>
<dbReference type="Proteomes" id="UP001454489">
    <property type="component" value="Unassembled WGS sequence"/>
</dbReference>
<evidence type="ECO:0000313" key="4">
    <source>
        <dbReference type="Proteomes" id="UP001454489"/>
    </source>
</evidence>
<feature type="domain" description="PilZ" evidence="1">
    <location>
        <begin position="142"/>
        <end position="234"/>
    </location>
</feature>
<accession>A0ABV1HDM5</accession>
<dbReference type="Pfam" id="PF07238">
    <property type="entry name" value="PilZ"/>
    <property type="match status" value="1"/>
</dbReference>
<sequence length="245" mass="29334">MVSDILRPGNKVEIKAVQKIERQGSTGEVAHVYTSRIQEIHENGDIDISMPIEEGKYVLLHLGVRFEFVFYAEKNLYRAIGQVKERFKSNNIYMLKVELKTQLAKFQRREYYRFPCVMDMKYYRIAENESKERDTEKLLEHIQGVPDEEEKRATILDISGGGARFVSEEKFEANQFVLMELELISDNMDKQYHIKGRIVGWKKLEYREPRYETRIEFIMEDNKVREDIIRYIFEEERKKRRNEKG</sequence>
<evidence type="ECO:0000259" key="2">
    <source>
        <dbReference type="Pfam" id="PF12945"/>
    </source>
</evidence>
<keyword evidence="3" id="KW-0969">Cilium</keyword>
<dbReference type="EMBL" id="JBBMEX010000007">
    <property type="protein sequence ID" value="MEQ2557799.1"/>
    <property type="molecule type" value="Genomic_DNA"/>
</dbReference>
<dbReference type="Pfam" id="PF12945">
    <property type="entry name" value="PilZNR"/>
    <property type="match status" value="1"/>
</dbReference>
<keyword evidence="4" id="KW-1185">Reference proteome</keyword>
<dbReference type="InterPro" id="IPR009926">
    <property type="entry name" value="T3SS_YcgR_PilZN"/>
</dbReference>